<evidence type="ECO:0000256" key="2">
    <source>
        <dbReference type="ARBA" id="ARBA00023125"/>
    </source>
</evidence>
<reference evidence="5 6" key="1">
    <citation type="journal article" date="2019" name="Int. J. Syst. Evol. Microbiol.">
        <title>The Global Catalogue of Microorganisms (GCM) 10K type strain sequencing project: providing services to taxonomists for standard genome sequencing and annotation.</title>
        <authorList>
            <consortium name="The Broad Institute Genomics Platform"/>
            <consortium name="The Broad Institute Genome Sequencing Center for Infectious Disease"/>
            <person name="Wu L."/>
            <person name="Ma J."/>
        </authorList>
    </citation>
    <scope>NUCLEOTIDE SEQUENCE [LARGE SCALE GENOMIC DNA]</scope>
    <source>
        <strain evidence="5 6">JCM 16343</strain>
    </source>
</reference>
<dbReference type="PANTHER" id="PTHR43537:SF24">
    <property type="entry name" value="GLUCONATE OPERON TRANSCRIPTIONAL REPRESSOR"/>
    <property type="match status" value="1"/>
</dbReference>
<dbReference type="RefSeq" id="WP_201503863.1">
    <property type="nucleotide sequence ID" value="NZ_BAAAFR010000001.1"/>
</dbReference>
<evidence type="ECO:0000313" key="6">
    <source>
        <dbReference type="Proteomes" id="UP001501787"/>
    </source>
</evidence>
<feature type="domain" description="HTH gntR-type" evidence="4">
    <location>
        <begin position="9"/>
        <end position="77"/>
    </location>
</feature>
<keyword evidence="6" id="KW-1185">Reference proteome</keyword>
<organism evidence="5 6">
    <name type="scientific">Psychrobacter aestuarii</name>
    <dbReference type="NCBI Taxonomy" id="556327"/>
    <lineage>
        <taxon>Bacteria</taxon>
        <taxon>Pseudomonadati</taxon>
        <taxon>Pseudomonadota</taxon>
        <taxon>Gammaproteobacteria</taxon>
        <taxon>Moraxellales</taxon>
        <taxon>Moraxellaceae</taxon>
        <taxon>Psychrobacter</taxon>
    </lineage>
</organism>
<evidence type="ECO:0000313" key="5">
    <source>
        <dbReference type="EMBL" id="GAA0311764.1"/>
    </source>
</evidence>
<dbReference type="InterPro" id="IPR008920">
    <property type="entry name" value="TF_FadR/GntR_C"/>
</dbReference>
<dbReference type="EMBL" id="BAAAFR010000001">
    <property type="protein sequence ID" value="GAA0311764.1"/>
    <property type="molecule type" value="Genomic_DNA"/>
</dbReference>
<dbReference type="InterPro" id="IPR036390">
    <property type="entry name" value="WH_DNA-bd_sf"/>
</dbReference>
<dbReference type="CDD" id="cd07377">
    <property type="entry name" value="WHTH_GntR"/>
    <property type="match status" value="1"/>
</dbReference>
<gene>
    <name evidence="5" type="ORF">GCM10009129_06370</name>
</gene>
<sequence>MLGRVEKPKTLKETTLEQLRLAIMTGQLPPGERLVERTLCEQMGVSRTVVRECIRHLESEHLVTVSSGGPSVAVLGNDEIRQVYELRAMLESEAVRHCAEQATPEIIATLETAVTEIRKELLAGNVVKALEYSYLFYECLFLTAGMTVAWELTDRLNGRIGRLRFLTLSTKERVIQGPKNLEDIVSNIAKGDSAAAVDACRKHINEACRTGLRLNQ</sequence>
<accession>A0ABN0VMN8</accession>
<evidence type="ECO:0000256" key="3">
    <source>
        <dbReference type="ARBA" id="ARBA00023163"/>
    </source>
</evidence>
<protein>
    <submittedName>
        <fullName evidence="5">GntR family transcriptional regulator</fullName>
    </submittedName>
</protein>
<dbReference type="Proteomes" id="UP001501787">
    <property type="component" value="Unassembled WGS sequence"/>
</dbReference>
<dbReference type="InterPro" id="IPR036388">
    <property type="entry name" value="WH-like_DNA-bd_sf"/>
</dbReference>
<dbReference type="PROSITE" id="PS50949">
    <property type="entry name" value="HTH_GNTR"/>
    <property type="match status" value="1"/>
</dbReference>
<evidence type="ECO:0000256" key="1">
    <source>
        <dbReference type="ARBA" id="ARBA00023015"/>
    </source>
</evidence>
<dbReference type="Pfam" id="PF00392">
    <property type="entry name" value="GntR"/>
    <property type="match status" value="1"/>
</dbReference>
<comment type="caution">
    <text evidence="5">The sequence shown here is derived from an EMBL/GenBank/DDBJ whole genome shotgun (WGS) entry which is preliminary data.</text>
</comment>
<dbReference type="Gene3D" id="1.20.120.530">
    <property type="entry name" value="GntR ligand-binding domain-like"/>
    <property type="match status" value="1"/>
</dbReference>
<dbReference type="InterPro" id="IPR000524">
    <property type="entry name" value="Tscrpt_reg_HTH_GntR"/>
</dbReference>
<dbReference type="PANTHER" id="PTHR43537">
    <property type="entry name" value="TRANSCRIPTIONAL REGULATOR, GNTR FAMILY"/>
    <property type="match status" value="1"/>
</dbReference>
<name>A0ABN0VMN8_9GAMM</name>
<dbReference type="SMART" id="SM00345">
    <property type="entry name" value="HTH_GNTR"/>
    <property type="match status" value="1"/>
</dbReference>
<dbReference type="Gene3D" id="1.10.10.10">
    <property type="entry name" value="Winged helix-like DNA-binding domain superfamily/Winged helix DNA-binding domain"/>
    <property type="match status" value="1"/>
</dbReference>
<dbReference type="InterPro" id="IPR011711">
    <property type="entry name" value="GntR_C"/>
</dbReference>
<evidence type="ECO:0000259" key="4">
    <source>
        <dbReference type="PROSITE" id="PS50949"/>
    </source>
</evidence>
<dbReference type="SUPFAM" id="SSF48008">
    <property type="entry name" value="GntR ligand-binding domain-like"/>
    <property type="match status" value="1"/>
</dbReference>
<dbReference type="SMART" id="SM00895">
    <property type="entry name" value="FCD"/>
    <property type="match status" value="1"/>
</dbReference>
<keyword evidence="3" id="KW-0804">Transcription</keyword>
<dbReference type="SUPFAM" id="SSF46785">
    <property type="entry name" value="Winged helix' DNA-binding domain"/>
    <property type="match status" value="1"/>
</dbReference>
<dbReference type="Pfam" id="PF07729">
    <property type="entry name" value="FCD"/>
    <property type="match status" value="1"/>
</dbReference>
<keyword evidence="1" id="KW-0805">Transcription regulation</keyword>
<proteinExistence type="predicted"/>
<keyword evidence="2" id="KW-0238">DNA-binding</keyword>